<dbReference type="AlphaFoldDB" id="A0A7J8H1M1"/>
<comment type="caution">
    <text evidence="1">The sequence shown here is derived from an EMBL/GenBank/DDBJ whole genome shotgun (WGS) entry which is preliminary data.</text>
</comment>
<dbReference type="Proteomes" id="UP000593571">
    <property type="component" value="Unassembled WGS sequence"/>
</dbReference>
<accession>A0A7J8H1M1</accession>
<keyword evidence="2" id="KW-1185">Reference proteome</keyword>
<sequence>MKNQVNLQLLTSLSFLHSCLRLDHIAGRSYLIHPESLPSVFPACAHPAFQMPATTAVQESWLNPFSTHVESRRRVSLQTKTGCRSIRVAPRGSNSGMCRNYVFMPTSHIYQNGEMDQRTELLRPSPRTFYAFRSLVQLNLLSLHRFIIIEHLSYSLVEKLHNGCLPKYLKSKQYLVHNRHPIFAKWSS</sequence>
<evidence type="ECO:0000313" key="2">
    <source>
        <dbReference type="Proteomes" id="UP000593571"/>
    </source>
</evidence>
<evidence type="ECO:0000313" key="1">
    <source>
        <dbReference type="EMBL" id="KAF6465845.1"/>
    </source>
</evidence>
<organism evidence="1 2">
    <name type="scientific">Rousettus aegyptiacus</name>
    <name type="common">Egyptian fruit bat</name>
    <name type="synonym">Pteropus aegyptiacus</name>
    <dbReference type="NCBI Taxonomy" id="9407"/>
    <lineage>
        <taxon>Eukaryota</taxon>
        <taxon>Metazoa</taxon>
        <taxon>Chordata</taxon>
        <taxon>Craniata</taxon>
        <taxon>Vertebrata</taxon>
        <taxon>Euteleostomi</taxon>
        <taxon>Mammalia</taxon>
        <taxon>Eutheria</taxon>
        <taxon>Laurasiatheria</taxon>
        <taxon>Chiroptera</taxon>
        <taxon>Yinpterochiroptera</taxon>
        <taxon>Pteropodoidea</taxon>
        <taxon>Pteropodidae</taxon>
        <taxon>Rousettinae</taxon>
        <taxon>Rousettus</taxon>
    </lineage>
</organism>
<proteinExistence type="predicted"/>
<reference evidence="1 2" key="1">
    <citation type="journal article" date="2020" name="Nature">
        <title>Six reference-quality genomes reveal evolution of bat adaptations.</title>
        <authorList>
            <person name="Jebb D."/>
            <person name="Huang Z."/>
            <person name="Pippel M."/>
            <person name="Hughes G.M."/>
            <person name="Lavrichenko K."/>
            <person name="Devanna P."/>
            <person name="Winkler S."/>
            <person name="Jermiin L.S."/>
            <person name="Skirmuntt E.C."/>
            <person name="Katzourakis A."/>
            <person name="Burkitt-Gray L."/>
            <person name="Ray D.A."/>
            <person name="Sullivan K.A.M."/>
            <person name="Roscito J.G."/>
            <person name="Kirilenko B.M."/>
            <person name="Davalos L.M."/>
            <person name="Corthals A.P."/>
            <person name="Power M.L."/>
            <person name="Jones G."/>
            <person name="Ransome R.D."/>
            <person name="Dechmann D.K.N."/>
            <person name="Locatelli A.G."/>
            <person name="Puechmaille S.J."/>
            <person name="Fedrigo O."/>
            <person name="Jarvis E.D."/>
            <person name="Hiller M."/>
            <person name="Vernes S.C."/>
            <person name="Myers E.W."/>
            <person name="Teeling E.C."/>
        </authorList>
    </citation>
    <scope>NUCLEOTIDE SEQUENCE [LARGE SCALE GENOMIC DNA]</scope>
    <source>
        <strain evidence="1">MRouAeg1</strain>
        <tissue evidence="1">Muscle</tissue>
    </source>
</reference>
<dbReference type="EMBL" id="JACASE010000005">
    <property type="protein sequence ID" value="KAF6465845.1"/>
    <property type="molecule type" value="Genomic_DNA"/>
</dbReference>
<protein>
    <submittedName>
        <fullName evidence="1">Uncharacterized protein</fullName>
    </submittedName>
</protein>
<name>A0A7J8H1M1_ROUAE</name>
<gene>
    <name evidence="1" type="ORF">HJG63_011230</name>
</gene>